<dbReference type="Gene3D" id="3.30.1050.10">
    <property type="entry name" value="SCP2 sterol-binding domain"/>
    <property type="match status" value="1"/>
</dbReference>
<sequence length="437" mass="46958">MSDLADVFHDAPLDESLRSGVAAAALEVRRVDDADRAQTDAWLEAVSRGFLDPERTEVQRQAYFDHTAHRRKVAVYDAGAPQPEIPVATFASWGTELSVPGAIVPACAISSVTVAPTHRRRGLLRHLMAGELRTAASLGFPLAALTVSESSIYGRFGFGAAVTAAGWEIDVRRAGWVGPAASGRIDFVSRERGRELAESLHDRIRPGMTGEVGRPGGQWDHAFGTRPDAEKAERLRVLQYRGDGGEVDGLVLYAVTENEADFASSAIDVTMLLAATDAAYASLWQFLLSMDLIATIRVGELAIDEPLWWMLADQRAATITLRDHHYLRVLDVPAALGARRYNAADTVVLEVDDPLGIAGGTFVLSVDESGAASIDPVDHAPLGELAVRTGITELSAILLGGVSPVTLAKAGRIQTDDPARVARVFATTEAPRLSFWY</sequence>
<comment type="subunit">
    <text evidence="4">Homohexamer; trimer of dimers.</text>
</comment>
<dbReference type="Gene3D" id="3.40.630.30">
    <property type="match status" value="2"/>
</dbReference>
<dbReference type="Pfam" id="PF13530">
    <property type="entry name" value="SCP2_2"/>
    <property type="match status" value="1"/>
</dbReference>
<keyword evidence="3 4" id="KW-0012">Acyltransferase</keyword>
<comment type="similarity">
    <text evidence="1 4">Belongs to the acetyltransferase Eis family.</text>
</comment>
<dbReference type="InterPro" id="IPR022902">
    <property type="entry name" value="NAcTrfase_Eis"/>
</dbReference>
<protein>
    <submittedName>
        <fullName evidence="6">GNAT family N-acetyltransferase</fullName>
        <ecNumber evidence="6">2.3.1.-</ecNumber>
    </submittedName>
</protein>
<feature type="binding site" evidence="4">
    <location>
        <begin position="112"/>
        <end position="114"/>
    </location>
    <ligand>
        <name>acetyl-CoA</name>
        <dbReference type="ChEBI" id="CHEBI:57288"/>
    </ligand>
</feature>
<dbReference type="Pfam" id="PF13527">
    <property type="entry name" value="Acetyltransf_9"/>
    <property type="match status" value="1"/>
</dbReference>
<evidence type="ECO:0000256" key="3">
    <source>
        <dbReference type="ARBA" id="ARBA00023315"/>
    </source>
</evidence>
<keyword evidence="7" id="KW-1185">Reference proteome</keyword>
<organism evidence="6 7">
    <name type="scientific">Microbacterium memoriense</name>
    <dbReference type="NCBI Taxonomy" id="2978350"/>
    <lineage>
        <taxon>Bacteria</taxon>
        <taxon>Bacillati</taxon>
        <taxon>Actinomycetota</taxon>
        <taxon>Actinomycetes</taxon>
        <taxon>Micrococcales</taxon>
        <taxon>Microbacteriaceae</taxon>
        <taxon>Microbacterium</taxon>
    </lineage>
</organism>
<evidence type="ECO:0000256" key="4">
    <source>
        <dbReference type="HAMAP-Rule" id="MF_01812"/>
    </source>
</evidence>
<gene>
    <name evidence="6" type="ORF">N4R40_02755</name>
</gene>
<feature type="binding site" evidence="4">
    <location>
        <begin position="120"/>
        <end position="125"/>
    </location>
    <ligand>
        <name>acetyl-CoA</name>
        <dbReference type="ChEBI" id="CHEBI:57288"/>
    </ligand>
</feature>
<comment type="caution">
    <text evidence="6">The sequence shown here is derived from an EMBL/GenBank/DDBJ whole genome shotgun (WGS) entry which is preliminary data.</text>
</comment>
<dbReference type="InterPro" id="IPR000182">
    <property type="entry name" value="GNAT_dom"/>
</dbReference>
<feature type="active site" description="Proton donor" evidence="4">
    <location>
        <position position="153"/>
    </location>
</feature>
<feature type="binding site" evidence="4">
    <location>
        <begin position="148"/>
        <end position="149"/>
    </location>
    <ligand>
        <name>acetyl-CoA</name>
        <dbReference type="ChEBI" id="CHEBI:57288"/>
    </ligand>
</feature>
<dbReference type="InterPro" id="IPR051554">
    <property type="entry name" value="Acetyltransferase_Eis"/>
</dbReference>
<keyword evidence="2 4" id="KW-0808">Transferase</keyword>
<dbReference type="SUPFAM" id="SSF55729">
    <property type="entry name" value="Acyl-CoA N-acyltransferases (Nat)"/>
    <property type="match status" value="1"/>
</dbReference>
<proteinExistence type="inferred from homology"/>
<dbReference type="Pfam" id="PF17668">
    <property type="entry name" value="Acetyltransf_17"/>
    <property type="match status" value="1"/>
</dbReference>
<dbReference type="PROSITE" id="PS51186">
    <property type="entry name" value="GNAT"/>
    <property type="match status" value="1"/>
</dbReference>
<accession>A0ABT2PBS3</accession>
<dbReference type="InterPro" id="IPR025559">
    <property type="entry name" value="Eis_dom"/>
</dbReference>
<dbReference type="InterPro" id="IPR036527">
    <property type="entry name" value="SCP2_sterol-bd_dom_sf"/>
</dbReference>
<dbReference type="RefSeq" id="WP_261605845.1">
    <property type="nucleotide sequence ID" value="NZ_JAODOR010000004.1"/>
</dbReference>
<feature type="active site" description="Proton acceptor; via carboxylate" evidence="4">
    <location>
        <position position="437"/>
    </location>
</feature>
<dbReference type="EC" id="2.3.1.-" evidence="6"/>
<dbReference type="SUPFAM" id="SSF55718">
    <property type="entry name" value="SCP-like"/>
    <property type="match status" value="1"/>
</dbReference>
<evidence type="ECO:0000256" key="1">
    <source>
        <dbReference type="ARBA" id="ARBA00009213"/>
    </source>
</evidence>
<evidence type="ECO:0000259" key="5">
    <source>
        <dbReference type="PROSITE" id="PS51186"/>
    </source>
</evidence>
<dbReference type="EMBL" id="JAODOR010000004">
    <property type="protein sequence ID" value="MCT9001288.1"/>
    <property type="molecule type" value="Genomic_DNA"/>
</dbReference>
<dbReference type="InterPro" id="IPR016181">
    <property type="entry name" value="Acyl_CoA_acyltransferase"/>
</dbReference>
<name>A0ABT2PBS3_9MICO</name>
<dbReference type="GO" id="GO:0016746">
    <property type="term" value="F:acyltransferase activity"/>
    <property type="evidence" value="ECO:0007669"/>
    <property type="project" value="UniProtKB-KW"/>
</dbReference>
<evidence type="ECO:0000313" key="6">
    <source>
        <dbReference type="EMBL" id="MCT9001288.1"/>
    </source>
</evidence>
<evidence type="ECO:0000256" key="2">
    <source>
        <dbReference type="ARBA" id="ARBA00022679"/>
    </source>
</evidence>
<dbReference type="PANTHER" id="PTHR37817:SF1">
    <property type="entry name" value="N-ACETYLTRANSFERASE EIS"/>
    <property type="match status" value="1"/>
</dbReference>
<feature type="domain" description="N-acetyltransferase" evidence="5">
    <location>
        <begin position="26"/>
        <end position="188"/>
    </location>
</feature>
<dbReference type="PANTHER" id="PTHR37817">
    <property type="entry name" value="N-ACETYLTRANSFERASE EIS"/>
    <property type="match status" value="1"/>
</dbReference>
<dbReference type="Proteomes" id="UP001300496">
    <property type="component" value="Unassembled WGS sequence"/>
</dbReference>
<dbReference type="HAMAP" id="MF_01812">
    <property type="entry name" value="Eis"/>
    <property type="match status" value="1"/>
</dbReference>
<evidence type="ECO:0000313" key="7">
    <source>
        <dbReference type="Proteomes" id="UP001300496"/>
    </source>
</evidence>
<reference evidence="6 7" key="1">
    <citation type="journal article" date="2024" name="Int. J. Syst. Evol. Microbiol.">
        <title>Microbacterium memoriense sp. nov., a member of the Actinomycetota from marine beach sediment of the north coast of Portugal.</title>
        <authorList>
            <person name="Santos J.D.N.D."/>
            <person name="Klimek D."/>
            <person name="Calusinska M."/>
            <person name="Lobo-da-Cunha A."/>
            <person name="Catita J."/>
            <person name="Goncalves H."/>
            <person name="Gonzalez I."/>
            <person name="Lage O.M."/>
        </authorList>
    </citation>
    <scope>NUCLEOTIDE SEQUENCE [LARGE SCALE GENOMIC DNA]</scope>
    <source>
        <strain evidence="6 7">PMIC_1C1B</strain>
    </source>
</reference>
<dbReference type="InterPro" id="IPR041380">
    <property type="entry name" value="Acetyltransf_17"/>
</dbReference>